<dbReference type="Pfam" id="PF12481">
    <property type="entry name" value="DUF3700"/>
    <property type="match status" value="1"/>
</dbReference>
<dbReference type="OrthoDB" id="2015364at2759"/>
<reference evidence="2 3" key="1">
    <citation type="journal article" date="2012" name="Genome Biol.">
        <title>The genome of the polar eukaryotic microalga coccomyxa subellipsoidea reveals traits of cold adaptation.</title>
        <authorList>
            <person name="Blanc G."/>
            <person name="Agarkova I."/>
            <person name="Grimwood J."/>
            <person name="Kuo A."/>
            <person name="Brueggeman A."/>
            <person name="Dunigan D."/>
            <person name="Gurnon J."/>
            <person name="Ladunga I."/>
            <person name="Lindquist E."/>
            <person name="Lucas S."/>
            <person name="Pangilinan J."/>
            <person name="Proschold T."/>
            <person name="Salamov A."/>
            <person name="Schmutz J."/>
            <person name="Weeks D."/>
            <person name="Yamada T."/>
            <person name="Claverie J.M."/>
            <person name="Grigoriev I."/>
            <person name="Van Etten J."/>
            <person name="Lomsadze A."/>
            <person name="Borodovsky M."/>
        </authorList>
    </citation>
    <scope>NUCLEOTIDE SEQUENCE [LARGE SCALE GENOMIC DNA]</scope>
    <source>
        <strain evidence="2 3">C-169</strain>
    </source>
</reference>
<dbReference type="PANTHER" id="PTHR45952">
    <property type="entry name" value="ALUMINUM INDUCED PROTEIN WITH YGL AND LRDR MOTIFS"/>
    <property type="match status" value="1"/>
</dbReference>
<name>I0Z5J0_COCSC</name>
<gene>
    <name evidence="2" type="ORF">COCSUDRAFT_64895</name>
</gene>
<dbReference type="GeneID" id="17043913"/>
<feature type="domain" description="DUF3700" evidence="1">
    <location>
        <begin position="55"/>
        <end position="156"/>
    </location>
</feature>
<dbReference type="SUPFAM" id="SSF56235">
    <property type="entry name" value="N-terminal nucleophile aminohydrolases (Ntn hydrolases)"/>
    <property type="match status" value="1"/>
</dbReference>
<evidence type="ECO:0000259" key="1">
    <source>
        <dbReference type="Pfam" id="PF12481"/>
    </source>
</evidence>
<dbReference type="InterPro" id="IPR024286">
    <property type="entry name" value="DUF3700"/>
</dbReference>
<dbReference type="InterPro" id="IPR044828">
    <property type="entry name" value="TSJT1-like"/>
</dbReference>
<dbReference type="RefSeq" id="XP_005650453.1">
    <property type="nucleotide sequence ID" value="XM_005650396.1"/>
</dbReference>
<dbReference type="AlphaFoldDB" id="I0Z5J0"/>
<dbReference type="InterPro" id="IPR029055">
    <property type="entry name" value="Ntn_hydrolases_N"/>
</dbReference>
<sequence>MDDVAYVDLRCFGFQVKVVFIGNLLNYEEICSLYHDCEKMLTVHDPARLLLHLYLQGDFNYILHDSNSRYLLVARKGAAPLFWGVDDGNGDNVIISTVPAYLSSFPAGCAFESQVNDEGEGDSRMFNFERDSPSQRGVDTVRRIDSKGHLCGLMFKSVSGHDLVHVPLAPSNVF</sequence>
<dbReference type="KEGG" id="csl:COCSUDRAFT_64895"/>
<comment type="caution">
    <text evidence="2">The sequence shown here is derived from an EMBL/GenBank/DDBJ whole genome shotgun (WGS) entry which is preliminary data.</text>
</comment>
<protein>
    <recommendedName>
        <fullName evidence="1">DUF3700 domain-containing protein</fullName>
    </recommendedName>
</protein>
<dbReference type="Gene3D" id="3.60.20.10">
    <property type="entry name" value="Glutamine Phosphoribosylpyrophosphate, subunit 1, domain 1"/>
    <property type="match status" value="1"/>
</dbReference>
<evidence type="ECO:0000313" key="2">
    <source>
        <dbReference type="EMBL" id="EIE25909.1"/>
    </source>
</evidence>
<evidence type="ECO:0000313" key="3">
    <source>
        <dbReference type="Proteomes" id="UP000007264"/>
    </source>
</evidence>
<organism evidence="2 3">
    <name type="scientific">Coccomyxa subellipsoidea (strain C-169)</name>
    <name type="common">Green microalga</name>
    <dbReference type="NCBI Taxonomy" id="574566"/>
    <lineage>
        <taxon>Eukaryota</taxon>
        <taxon>Viridiplantae</taxon>
        <taxon>Chlorophyta</taxon>
        <taxon>core chlorophytes</taxon>
        <taxon>Trebouxiophyceae</taxon>
        <taxon>Trebouxiophyceae incertae sedis</taxon>
        <taxon>Coccomyxaceae</taxon>
        <taxon>Coccomyxa</taxon>
        <taxon>Coccomyxa subellipsoidea</taxon>
    </lineage>
</organism>
<dbReference type="Proteomes" id="UP000007264">
    <property type="component" value="Unassembled WGS sequence"/>
</dbReference>
<dbReference type="EMBL" id="AGSI01000003">
    <property type="protein sequence ID" value="EIE25909.1"/>
    <property type="molecule type" value="Genomic_DNA"/>
</dbReference>
<keyword evidence="3" id="KW-1185">Reference proteome</keyword>
<dbReference type="PANTHER" id="PTHR45952:SF4">
    <property type="entry name" value="ALUMINUM INDUCED PROTEIN WITH YGL AND LRDR MOTIFS"/>
    <property type="match status" value="1"/>
</dbReference>
<accession>I0Z5J0</accession>
<proteinExistence type="predicted"/>